<dbReference type="InterPro" id="IPR011453">
    <property type="entry name" value="DUF1559"/>
</dbReference>
<dbReference type="InterPro" id="IPR027558">
    <property type="entry name" value="Pre_pil_HX9DG_C"/>
</dbReference>
<organism evidence="3 4">
    <name type="scientific">Alienimonas chondri</name>
    <dbReference type="NCBI Taxonomy" id="2681879"/>
    <lineage>
        <taxon>Bacteria</taxon>
        <taxon>Pseudomonadati</taxon>
        <taxon>Planctomycetota</taxon>
        <taxon>Planctomycetia</taxon>
        <taxon>Planctomycetales</taxon>
        <taxon>Planctomycetaceae</taxon>
        <taxon>Alienimonas</taxon>
    </lineage>
</organism>
<dbReference type="Pfam" id="PF07963">
    <property type="entry name" value="N_methyl"/>
    <property type="match status" value="1"/>
</dbReference>
<evidence type="ECO:0000259" key="2">
    <source>
        <dbReference type="Pfam" id="PF07596"/>
    </source>
</evidence>
<sequence length="394" mass="41717">MSTPSPSRTGPSRRSGFTLIELLVVIAIIAILVSLLLPAVQQAREAARRSQCQNNLKQLGLAMHNYHSTYKAFPAGKSGTGRDLNGGNPRELHGNEGWLSYLVPLTPYMDQTALWNQIKSPLAVRFDGSAQSPPFPAGGAYPDFNQYGPWRVQISSLLCPSDTLKPTNIADTNYGANWGDNGGGNNSRNLSRARGMFAGQDNQSNNQINMTLGDARDGTVNTILIGEIGRDNGGQAFQGGYLMGTPVTPVNGNQDDPDAFTDPKATCLDIASDPNNPGTYASGSYQYSGLRGSYWTSAGAGGSGFNTILPPNGPSCQARTDAWRGFVYGRGIFSAGSYHSGGVQVVLCDGSVKFISETIDTGNLSATNPLKGRSPYGVWGALGSRNGGETVTDF</sequence>
<dbReference type="RefSeq" id="WP_174977622.1">
    <property type="nucleotide sequence ID" value="NZ_WTPX01000207.1"/>
</dbReference>
<dbReference type="InterPro" id="IPR012902">
    <property type="entry name" value="N_methyl_site"/>
</dbReference>
<dbReference type="PANTHER" id="PTHR30093">
    <property type="entry name" value="GENERAL SECRETION PATHWAY PROTEIN G"/>
    <property type="match status" value="1"/>
</dbReference>
<proteinExistence type="predicted"/>
<comment type="caution">
    <text evidence="3">The sequence shown here is derived from an EMBL/GenBank/DDBJ whole genome shotgun (WGS) entry which is preliminary data.</text>
</comment>
<keyword evidence="4" id="KW-1185">Reference proteome</keyword>
<dbReference type="Proteomes" id="UP000609651">
    <property type="component" value="Unassembled WGS sequence"/>
</dbReference>
<protein>
    <recommendedName>
        <fullName evidence="2">DUF1559 domain-containing protein</fullName>
    </recommendedName>
</protein>
<evidence type="ECO:0000256" key="1">
    <source>
        <dbReference type="SAM" id="Phobius"/>
    </source>
</evidence>
<feature type="transmembrane region" description="Helical" evidence="1">
    <location>
        <begin position="20"/>
        <end position="40"/>
    </location>
</feature>
<dbReference type="PROSITE" id="PS00409">
    <property type="entry name" value="PROKAR_NTER_METHYL"/>
    <property type="match status" value="1"/>
</dbReference>
<dbReference type="Pfam" id="PF07596">
    <property type="entry name" value="SBP_bac_10"/>
    <property type="match status" value="1"/>
</dbReference>
<dbReference type="EMBL" id="WTPX01000207">
    <property type="protein sequence ID" value="NNJ27800.1"/>
    <property type="molecule type" value="Genomic_DNA"/>
</dbReference>
<dbReference type="NCBIfam" id="TIGR02532">
    <property type="entry name" value="IV_pilin_GFxxxE"/>
    <property type="match status" value="1"/>
</dbReference>
<dbReference type="InterPro" id="IPR045584">
    <property type="entry name" value="Pilin-like"/>
</dbReference>
<evidence type="ECO:0000313" key="3">
    <source>
        <dbReference type="EMBL" id="NNJ27800.1"/>
    </source>
</evidence>
<name>A0ABX1VK30_9PLAN</name>
<evidence type="ECO:0000313" key="4">
    <source>
        <dbReference type="Proteomes" id="UP000609651"/>
    </source>
</evidence>
<dbReference type="Gene3D" id="3.30.700.10">
    <property type="entry name" value="Glycoprotein, Type 4 Pilin"/>
    <property type="match status" value="1"/>
</dbReference>
<dbReference type="NCBIfam" id="TIGR04294">
    <property type="entry name" value="pre_pil_HX9DG"/>
    <property type="match status" value="1"/>
</dbReference>
<dbReference type="PANTHER" id="PTHR30093:SF2">
    <property type="entry name" value="TYPE II SECRETION SYSTEM PROTEIN H"/>
    <property type="match status" value="1"/>
</dbReference>
<keyword evidence="1" id="KW-0472">Membrane</keyword>
<feature type="domain" description="DUF1559" evidence="2">
    <location>
        <begin position="41"/>
        <end position="361"/>
    </location>
</feature>
<accession>A0ABX1VK30</accession>
<dbReference type="SUPFAM" id="SSF54523">
    <property type="entry name" value="Pili subunits"/>
    <property type="match status" value="1"/>
</dbReference>
<keyword evidence="1" id="KW-0812">Transmembrane</keyword>
<keyword evidence="1" id="KW-1133">Transmembrane helix</keyword>
<reference evidence="3 4" key="1">
    <citation type="journal article" date="2020" name="Syst. Appl. Microbiol.">
        <title>Alienimonas chondri sp. nov., a novel planctomycete isolated from the biofilm of the red alga Chondrus crispus.</title>
        <authorList>
            <person name="Vitorino I."/>
            <person name="Albuquerque L."/>
            <person name="Wiegand S."/>
            <person name="Kallscheuer N."/>
            <person name="da Costa M.S."/>
            <person name="Lobo-da-Cunha A."/>
            <person name="Jogler C."/>
            <person name="Lage O.M."/>
        </authorList>
    </citation>
    <scope>NUCLEOTIDE SEQUENCE [LARGE SCALE GENOMIC DNA]</scope>
    <source>
        <strain evidence="3 4">LzC2</strain>
    </source>
</reference>
<gene>
    <name evidence="3" type="ORF">LzC2_39090</name>
</gene>